<comment type="caution">
    <text evidence="1">The sequence shown here is derived from an EMBL/GenBank/DDBJ whole genome shotgun (WGS) entry which is preliminary data.</text>
</comment>
<accession>A0A4V2MC46</accession>
<name>A0A4V2MC46_9ACTN</name>
<protein>
    <submittedName>
        <fullName evidence="1">Uncharacterized protein</fullName>
    </submittedName>
</protein>
<dbReference type="AlphaFoldDB" id="A0A4V2MC46"/>
<dbReference type="OrthoDB" id="3386585at2"/>
<proteinExistence type="predicted"/>
<reference evidence="1 2" key="1">
    <citation type="submission" date="2019-02" db="EMBL/GenBank/DDBJ databases">
        <title>Kribbella capetownensis sp. nov. and Kribbella speibonae sp. nov., isolated from soil.</title>
        <authorList>
            <person name="Curtis S.M."/>
            <person name="Norton I."/>
            <person name="Everest G.J."/>
            <person name="Meyers P.R."/>
        </authorList>
    </citation>
    <scope>NUCLEOTIDE SEQUENCE [LARGE SCALE GENOMIC DNA]</scope>
    <source>
        <strain evidence="1 2">NRRL B-24813</strain>
    </source>
</reference>
<dbReference type="Proteomes" id="UP000291144">
    <property type="component" value="Unassembled WGS sequence"/>
</dbReference>
<sequence>MPRSIRYLVAMGNVLAALIGALAVLGGVGAGAWLQERREHERWQRGEKLTAAVNFISATGAIYDKRLMRSNGAAQASTTDEAADWIRAQDARSTLYLLCETATVDLAEGLIHSVRRAEPSAADGHHHETLDLLHTFVRVLRRELGVSD</sequence>
<keyword evidence="2" id="KW-1185">Reference proteome</keyword>
<organism evidence="1 2">
    <name type="scientific">Kribbella pittospori</name>
    <dbReference type="NCBI Taxonomy" id="722689"/>
    <lineage>
        <taxon>Bacteria</taxon>
        <taxon>Bacillati</taxon>
        <taxon>Actinomycetota</taxon>
        <taxon>Actinomycetes</taxon>
        <taxon>Propionibacteriales</taxon>
        <taxon>Kribbellaceae</taxon>
        <taxon>Kribbella</taxon>
    </lineage>
</organism>
<gene>
    <name evidence="1" type="ORF">E0H73_01720</name>
</gene>
<dbReference type="EMBL" id="SJKB01000001">
    <property type="protein sequence ID" value="TCC65682.1"/>
    <property type="molecule type" value="Genomic_DNA"/>
</dbReference>
<evidence type="ECO:0000313" key="2">
    <source>
        <dbReference type="Proteomes" id="UP000291144"/>
    </source>
</evidence>
<evidence type="ECO:0000313" key="1">
    <source>
        <dbReference type="EMBL" id="TCC65682.1"/>
    </source>
</evidence>